<evidence type="ECO:0000256" key="5">
    <source>
        <dbReference type="SAM" id="Phobius"/>
    </source>
</evidence>
<organism evidence="6">
    <name type="scientific">Bionectria ochroleuca</name>
    <name type="common">Gliocladium roseum</name>
    <dbReference type="NCBI Taxonomy" id="29856"/>
    <lineage>
        <taxon>Eukaryota</taxon>
        <taxon>Fungi</taxon>
        <taxon>Dikarya</taxon>
        <taxon>Ascomycota</taxon>
        <taxon>Pezizomycotina</taxon>
        <taxon>Sordariomycetes</taxon>
        <taxon>Hypocreomycetidae</taxon>
        <taxon>Hypocreales</taxon>
        <taxon>Bionectriaceae</taxon>
        <taxon>Clonostachys</taxon>
    </lineage>
</organism>
<accession>A0A0B7KE26</accession>
<dbReference type="InterPro" id="IPR002110">
    <property type="entry name" value="Ankyrin_rpt"/>
</dbReference>
<proteinExistence type="predicted"/>
<evidence type="ECO:0000256" key="3">
    <source>
        <dbReference type="PROSITE-ProRule" id="PRU00023"/>
    </source>
</evidence>
<keyword evidence="5" id="KW-0472">Membrane</keyword>
<evidence type="ECO:0000256" key="4">
    <source>
        <dbReference type="SAM" id="MobiDB-lite"/>
    </source>
</evidence>
<dbReference type="Pfam" id="PF12796">
    <property type="entry name" value="Ank_2"/>
    <property type="match status" value="3"/>
</dbReference>
<feature type="repeat" description="ANK" evidence="3">
    <location>
        <begin position="471"/>
        <end position="503"/>
    </location>
</feature>
<feature type="compositionally biased region" description="Polar residues" evidence="4">
    <location>
        <begin position="1019"/>
        <end position="1043"/>
    </location>
</feature>
<gene>
    <name evidence="6" type="ORF">BN869_000011392_1</name>
</gene>
<feature type="region of interest" description="Disordered" evidence="4">
    <location>
        <begin position="1019"/>
        <end position="1066"/>
    </location>
</feature>
<sequence>MPPSEALGFKNFRSSFERRLIKLIYAVDGKEVLKHGGEGREVILTFDITGNLVFHEGAQLKLSFKSGETKVPVSRTIIGFSDHRSHGSLSLPATNPFDEGSLGGDARLPQLLISIQGLQDGQSEFVLTIEDPEAPSRFPLSLCPRCILRITVMLSEWPNEVDFEVSNNKYMKNGVKLSMPVSRNYLPENENNLLLWAAAVGDTQLLDALLRLTKRSVKDITNEAGRSVLVYASLIGRDEVIKFLEGQPEVNWNRTDKNGRTALSWAVGNGHISTAQLLLTKTDPNLADKDGLVALSWAAKNGQVGTSVLLLSLENDQMPELRAEGKDRLTPLACAAAGGHSEVVSRLLSNIPYPKDNEEYPKLLEKDIETSLNLSAQNEHQEAIEVLVRARIFLRWLNKRLIEAATKGWLKLTECLIQYGAKIDYSSAGKTPLGIAAEGGHTDVVRYLLSKGANLEYATARQETAEGVASGGDTAIFLAIRKGRGKAVKVLLDAGADTERANAAGETPLHLAGRHPLTLSMLLEKGDNGKLATSTRDLHSETDQLFNATIVEFNSGHKLSTQLSEVSIYELLSEERYTTLLEDSHGTSFQWYHLPANNVLIHKLYKNSLPSSYRILKPDRWAKRQHNGPTGSPHARFMQPLCDLVPKEVDRYESLTLYIAANLAPVQGKMNADKDVVLFMPYLHWDEEKAYIERNTIIENHGKHMNDKWTKEQKLLHQYVYDERNHPLHLMHTRRTLDQFYYHSLKSTKKRDGDQAVSRYQTANFPNDPKIMAVADQLWLWVLVGPSKRAQAVISCFPSRQTSELRTKLSLDPNGKTDILHKIKLHLLQEPQAVKNPYDLVGVITSKCSGAFLDSSNPPGGLQFAEVYESSISNIMNEEAELFDDFNATSDLRSTVTTTTREMLETLRELLTEAPLGKYRTRELIETLRKYYNFTEAQQNAMDMDMDIDTMIEYPRREFADKARRLILNLISSNALDITREIGLLRQIKDIQDELNIISMVFENQRVVLEKMERISRSMQSPTFDPASQVSGNANDFASTDPNEQIHETKSPRKDSDSDIYDAPEHTDARLNPSLEKAEGATHKGHVQRPSAQSNINIHSDRGMINIVNNSNNNNNDMSVTQSVDRDIYNGDIWGARHSPPNSSFPLRVVLQCAEDVEMMIQRTERTYKALNFLVDLKQKQSNVMDARATRIQAQASFKMTVESEKQGKTLMLFTVATIVFVSIALLFANLAM</sequence>
<feature type="repeat" description="ANK" evidence="3">
    <location>
        <begin position="428"/>
        <end position="460"/>
    </location>
</feature>
<feature type="transmembrane region" description="Helical" evidence="5">
    <location>
        <begin position="1211"/>
        <end position="1232"/>
    </location>
</feature>
<dbReference type="AlphaFoldDB" id="A0A0B7KE26"/>
<evidence type="ECO:0000256" key="1">
    <source>
        <dbReference type="ARBA" id="ARBA00022737"/>
    </source>
</evidence>
<dbReference type="SMART" id="SM00248">
    <property type="entry name" value="ANK"/>
    <property type="match status" value="9"/>
</dbReference>
<dbReference type="PRINTS" id="PR01415">
    <property type="entry name" value="ANKYRIN"/>
</dbReference>
<dbReference type="PROSITE" id="PS50297">
    <property type="entry name" value="ANK_REP_REGION"/>
    <property type="match status" value="2"/>
</dbReference>
<dbReference type="PANTHER" id="PTHR24188:SF29">
    <property type="entry name" value="GH09064P"/>
    <property type="match status" value="1"/>
</dbReference>
<keyword evidence="1" id="KW-0677">Repeat</keyword>
<evidence type="ECO:0000313" key="6">
    <source>
        <dbReference type="EMBL" id="CEO55334.1"/>
    </source>
</evidence>
<evidence type="ECO:0000256" key="2">
    <source>
        <dbReference type="ARBA" id="ARBA00023043"/>
    </source>
</evidence>
<dbReference type="Gene3D" id="1.25.40.20">
    <property type="entry name" value="Ankyrin repeat-containing domain"/>
    <property type="match status" value="2"/>
</dbReference>
<name>A0A0B7KE26_BIOOC</name>
<feature type="compositionally biased region" description="Basic and acidic residues" evidence="4">
    <location>
        <begin position="1044"/>
        <end position="1066"/>
    </location>
</feature>
<dbReference type="SUPFAM" id="SSF48403">
    <property type="entry name" value="Ankyrin repeat"/>
    <property type="match status" value="1"/>
</dbReference>
<reference evidence="6" key="1">
    <citation type="submission" date="2015-01" db="EMBL/GenBank/DDBJ databases">
        <authorList>
            <person name="Durling Mikael"/>
        </authorList>
    </citation>
    <scope>NUCLEOTIDE SEQUENCE</scope>
</reference>
<keyword evidence="5" id="KW-0812">Transmembrane</keyword>
<dbReference type="PROSITE" id="PS50088">
    <property type="entry name" value="ANK_REPEAT"/>
    <property type="match status" value="2"/>
</dbReference>
<dbReference type="InterPro" id="IPR036770">
    <property type="entry name" value="Ankyrin_rpt-contain_sf"/>
</dbReference>
<protein>
    <submittedName>
        <fullName evidence="6">Uncharacterized protein</fullName>
    </submittedName>
</protein>
<keyword evidence="5" id="KW-1133">Transmembrane helix</keyword>
<keyword evidence="2 3" id="KW-0040">ANK repeat</keyword>
<dbReference type="EMBL" id="CDPU01000051">
    <property type="protein sequence ID" value="CEO55334.1"/>
    <property type="molecule type" value="Genomic_DNA"/>
</dbReference>
<dbReference type="PANTHER" id="PTHR24188">
    <property type="entry name" value="ANKYRIN REPEAT PROTEIN"/>
    <property type="match status" value="1"/>
</dbReference>